<accession>A0ABR3LEL1</accession>
<proteinExistence type="predicted"/>
<dbReference type="PANTHER" id="PTHR31025:SF28">
    <property type="match status" value="1"/>
</dbReference>
<evidence type="ECO:0000313" key="1">
    <source>
        <dbReference type="EMBL" id="KAL1250800.1"/>
    </source>
</evidence>
<comment type="caution">
    <text evidence="1">The sequence shown here is derived from an EMBL/GenBank/DDBJ whole genome shotgun (WGS) entry which is preliminary data.</text>
</comment>
<dbReference type="EMBL" id="JAYMGO010000022">
    <property type="protein sequence ID" value="KAL1250800.1"/>
    <property type="molecule type" value="Genomic_DNA"/>
</dbReference>
<reference evidence="1 2" key="1">
    <citation type="submission" date="2023-09" db="EMBL/GenBank/DDBJ databases">
        <authorList>
            <person name="Wang M."/>
        </authorList>
    </citation>
    <scope>NUCLEOTIDE SEQUENCE [LARGE SCALE GENOMIC DNA]</scope>
    <source>
        <strain evidence="1">GT-2023</strain>
        <tissue evidence="1">Liver</tissue>
    </source>
</reference>
<dbReference type="PANTHER" id="PTHR31025">
    <property type="entry name" value="SI:CH211-196P9.1-RELATED"/>
    <property type="match status" value="1"/>
</dbReference>
<gene>
    <name evidence="1" type="ORF">QQF64_018596</name>
</gene>
<dbReference type="Proteomes" id="UP001558613">
    <property type="component" value="Unassembled WGS sequence"/>
</dbReference>
<keyword evidence="2" id="KW-1185">Reference proteome</keyword>
<sequence length="215" mass="24501">MCRVMVEEEAANKLKSIPLSNDTCHSTDVTRTGTTTRLLTLLEEKAPTVLREHGETKTLSISSRKFLVKVAVSDLVEKHGFYPSGSEKLALAKEIVSLFPSLRIQVPFGAFFDGPSHSGFIEMRLQNIRRKLQQNQRTYSLKRCRCTLQPSLPSPDETVPSEWLTLIKRMRPSPENSSIIKTAIDQTFSYRRRWITTKSPTVAVIFKEYTRFNGH</sequence>
<name>A0ABR3LEL1_9TELE</name>
<evidence type="ECO:0000313" key="2">
    <source>
        <dbReference type="Proteomes" id="UP001558613"/>
    </source>
</evidence>
<protein>
    <submittedName>
        <fullName evidence="1">Uncharacterized protein</fullName>
    </submittedName>
</protein>
<organism evidence="1 2">
    <name type="scientific">Cirrhinus molitorella</name>
    <name type="common">mud carp</name>
    <dbReference type="NCBI Taxonomy" id="172907"/>
    <lineage>
        <taxon>Eukaryota</taxon>
        <taxon>Metazoa</taxon>
        <taxon>Chordata</taxon>
        <taxon>Craniata</taxon>
        <taxon>Vertebrata</taxon>
        <taxon>Euteleostomi</taxon>
        <taxon>Actinopterygii</taxon>
        <taxon>Neopterygii</taxon>
        <taxon>Teleostei</taxon>
        <taxon>Ostariophysi</taxon>
        <taxon>Cypriniformes</taxon>
        <taxon>Cyprinidae</taxon>
        <taxon>Labeoninae</taxon>
        <taxon>Labeonini</taxon>
        <taxon>Cirrhinus</taxon>
    </lineage>
</organism>